<feature type="transmembrane region" description="Helical" evidence="1">
    <location>
        <begin position="228"/>
        <end position="248"/>
    </location>
</feature>
<protein>
    <recommendedName>
        <fullName evidence="4">PH domain-containing protein</fullName>
    </recommendedName>
</protein>
<sequence>MEFTVERTLVRRGRRWLTGGLVAIGASVVWLVASRSATGPLMVGFLAGVAAWSGAKDLRRARQPFRLRVDAFGITLQDAELAWEQIDRVSLWHVPNTGEDSETTTPPKPRLTLWTAPGVAFPRRPDRTRGDRPRYTLVDCEDLDQSVSELTAVLAEHGGAAFETAPRAVRPPIPVTFSGPELRVPGGERQFVDARRAGTWTLVWAALALVFGYSFWELVHGRPVGPEPFTAFGPLGAIGCCYLTGRSYRRWRKPLRLRVGPAGIGMREVTREESFFSWQDIAAVTVGRPPTTGDTRPWLVVWPLPGSRPHDNPSYLVDGHKAYALVRLDRLPGGAEAVVPVVREYAGERYAETA</sequence>
<dbReference type="OrthoDB" id="4201806at2"/>
<name>A0A239BWQ1_9ACTN</name>
<accession>A0A239BWQ1</accession>
<keyword evidence="1" id="KW-0472">Membrane</keyword>
<gene>
    <name evidence="2" type="ORF">SAMN05216252_103226</name>
</gene>
<keyword evidence="1" id="KW-1133">Transmembrane helix</keyword>
<reference evidence="2 3" key="1">
    <citation type="submission" date="2017-06" db="EMBL/GenBank/DDBJ databases">
        <authorList>
            <person name="Kim H.J."/>
            <person name="Triplett B.A."/>
        </authorList>
    </citation>
    <scope>NUCLEOTIDE SEQUENCE [LARGE SCALE GENOMIC DNA]</scope>
    <source>
        <strain evidence="2 3">CGMCC 4.1858</strain>
    </source>
</reference>
<keyword evidence="3" id="KW-1185">Reference proteome</keyword>
<dbReference type="EMBL" id="FZOF01000003">
    <property type="protein sequence ID" value="SNS12079.1"/>
    <property type="molecule type" value="Genomic_DNA"/>
</dbReference>
<evidence type="ECO:0008006" key="4">
    <source>
        <dbReference type="Google" id="ProtNLM"/>
    </source>
</evidence>
<feature type="transmembrane region" description="Helical" evidence="1">
    <location>
        <begin position="39"/>
        <end position="58"/>
    </location>
</feature>
<evidence type="ECO:0000313" key="3">
    <source>
        <dbReference type="Proteomes" id="UP000198280"/>
    </source>
</evidence>
<dbReference type="Proteomes" id="UP000198280">
    <property type="component" value="Unassembled WGS sequence"/>
</dbReference>
<organism evidence="2 3">
    <name type="scientific">Actinacidiphila glaucinigra</name>
    <dbReference type="NCBI Taxonomy" id="235986"/>
    <lineage>
        <taxon>Bacteria</taxon>
        <taxon>Bacillati</taxon>
        <taxon>Actinomycetota</taxon>
        <taxon>Actinomycetes</taxon>
        <taxon>Kitasatosporales</taxon>
        <taxon>Streptomycetaceae</taxon>
        <taxon>Actinacidiphila</taxon>
    </lineage>
</organism>
<dbReference type="AlphaFoldDB" id="A0A239BWQ1"/>
<dbReference type="RefSeq" id="WP_089222914.1">
    <property type="nucleotide sequence ID" value="NZ_FZOF01000003.1"/>
</dbReference>
<evidence type="ECO:0000256" key="1">
    <source>
        <dbReference type="SAM" id="Phobius"/>
    </source>
</evidence>
<evidence type="ECO:0000313" key="2">
    <source>
        <dbReference type="EMBL" id="SNS12079.1"/>
    </source>
</evidence>
<proteinExistence type="predicted"/>
<keyword evidence="1" id="KW-0812">Transmembrane</keyword>
<feature type="transmembrane region" description="Helical" evidence="1">
    <location>
        <begin position="16"/>
        <end position="33"/>
    </location>
</feature>
<feature type="transmembrane region" description="Helical" evidence="1">
    <location>
        <begin position="197"/>
        <end position="216"/>
    </location>
</feature>